<name>A0ABX4TRS0_9HYPH</name>
<evidence type="ECO:0000313" key="7">
    <source>
        <dbReference type="Proteomes" id="UP001190825"/>
    </source>
</evidence>
<dbReference type="RefSeq" id="WP_101779981.1">
    <property type="nucleotide sequence ID" value="NZ_NBUC01000033.1"/>
</dbReference>
<dbReference type="InterPro" id="IPR000914">
    <property type="entry name" value="SBP_5_dom"/>
</dbReference>
<dbReference type="Gene3D" id="3.10.105.10">
    <property type="entry name" value="Dipeptide-binding Protein, Domain 3"/>
    <property type="match status" value="1"/>
</dbReference>
<comment type="similarity">
    <text evidence="2">Belongs to the bacterial solute-binding protein 5 family.</text>
</comment>
<dbReference type="PANTHER" id="PTHR30290">
    <property type="entry name" value="PERIPLASMIC BINDING COMPONENT OF ABC TRANSPORTER"/>
    <property type="match status" value="1"/>
</dbReference>
<dbReference type="InterPro" id="IPR039424">
    <property type="entry name" value="SBP_5"/>
</dbReference>
<feature type="domain" description="Solute-binding protein family 5" evidence="5">
    <location>
        <begin position="76"/>
        <end position="439"/>
    </location>
</feature>
<evidence type="ECO:0000313" key="6">
    <source>
        <dbReference type="EMBL" id="PLU08053.1"/>
    </source>
</evidence>
<comment type="subcellular location">
    <subcellularLocation>
        <location evidence="1">Periplasm</location>
    </subcellularLocation>
</comment>
<dbReference type="PIRSF" id="PIRSF002741">
    <property type="entry name" value="MppA"/>
    <property type="match status" value="1"/>
</dbReference>
<dbReference type="InterPro" id="IPR011980">
    <property type="entry name" value="CntA-like"/>
</dbReference>
<dbReference type="InterPro" id="IPR030678">
    <property type="entry name" value="Peptide/Ni-bd"/>
</dbReference>
<dbReference type="PANTHER" id="PTHR30290:SF9">
    <property type="entry name" value="OLIGOPEPTIDE-BINDING PROTEIN APPA"/>
    <property type="match status" value="1"/>
</dbReference>
<dbReference type="CDD" id="cd08489">
    <property type="entry name" value="PBP2_NikA"/>
    <property type="match status" value="1"/>
</dbReference>
<evidence type="ECO:0000256" key="4">
    <source>
        <dbReference type="ARBA" id="ARBA00022729"/>
    </source>
</evidence>
<keyword evidence="3" id="KW-0813">Transport</keyword>
<organism evidence="6 7">
    <name type="scientific">Sinorhizobium medicae</name>
    <dbReference type="NCBI Taxonomy" id="110321"/>
    <lineage>
        <taxon>Bacteria</taxon>
        <taxon>Pseudomonadati</taxon>
        <taxon>Pseudomonadota</taxon>
        <taxon>Alphaproteobacteria</taxon>
        <taxon>Hyphomicrobiales</taxon>
        <taxon>Rhizobiaceae</taxon>
        <taxon>Sinorhizobium/Ensifer group</taxon>
        <taxon>Sinorhizobium</taxon>
    </lineage>
</organism>
<evidence type="ECO:0000256" key="1">
    <source>
        <dbReference type="ARBA" id="ARBA00004418"/>
    </source>
</evidence>
<protein>
    <submittedName>
        <fullName evidence="6">ABC transporter substrate-binding protein</fullName>
    </submittedName>
</protein>
<reference evidence="6 7" key="1">
    <citation type="journal article" date="2018" name="FEMS Microbiol. Ecol.">
        <title>Co-invading symbiotic mutualists of Medicago polymorpha retain high ancestral diversity and contain diverse accessory genomes.</title>
        <authorList>
            <person name="Porter S.S."/>
            <person name="Faber-Hammond J.J."/>
            <person name="Friesen M.L."/>
        </authorList>
    </citation>
    <scope>NUCLEOTIDE SEQUENCE [LARGE SCALE GENOMIC DNA]</scope>
    <source>
        <strain evidence="6 7">Str16</strain>
    </source>
</reference>
<keyword evidence="4" id="KW-0732">Signal</keyword>
<gene>
    <name evidence="6" type="ORF">BMJ33_03315</name>
</gene>
<proteinExistence type="inferred from homology"/>
<evidence type="ECO:0000256" key="3">
    <source>
        <dbReference type="ARBA" id="ARBA00022448"/>
    </source>
</evidence>
<evidence type="ECO:0000259" key="5">
    <source>
        <dbReference type="Pfam" id="PF00496"/>
    </source>
</evidence>
<dbReference type="PROSITE" id="PS51318">
    <property type="entry name" value="TAT"/>
    <property type="match status" value="1"/>
</dbReference>
<dbReference type="Gene3D" id="3.40.190.10">
    <property type="entry name" value="Periplasmic binding protein-like II"/>
    <property type="match status" value="1"/>
</dbReference>
<dbReference type="Proteomes" id="UP001190825">
    <property type="component" value="Unassembled WGS sequence"/>
</dbReference>
<evidence type="ECO:0000256" key="2">
    <source>
        <dbReference type="ARBA" id="ARBA00005695"/>
    </source>
</evidence>
<dbReference type="SUPFAM" id="SSF53850">
    <property type="entry name" value="Periplasmic binding protein-like II"/>
    <property type="match status" value="1"/>
</dbReference>
<dbReference type="EMBL" id="NBUC01000033">
    <property type="protein sequence ID" value="PLU08053.1"/>
    <property type="molecule type" value="Genomic_DNA"/>
</dbReference>
<sequence>MSVKRRTFLQGAAGAIGLAMAQGALSKIVYAQGAAGTLRVAIAKPAGNLDPQSHYAIWAIQDLMFEPLVKYGKGGQIEPCLATDWKIEDGGKTLHLTLREGVTFQDGTKFDAAACKWNLERWMGNDQFSWMNCSKYFESLEVVDDYHVTLHFKEPVLALMQELSYTRPPRFLSPKSVGADGKFNEPVGTGPWRQVKADDTESAFERYDGYWGDKPSYERLEAKVIPDPRSRVAALRSGEIDLVGGFWIAPLTPEEAKQLEAAGVNVVVDPGNVTLVMAFNPDRAAALKDSQVRKAISIGIDRAAISKVLYHGYAKPAGNLFSSALPYAGKQHEAPVRDAAAASELLEKAGWTGSPIRSKDGKPLTLEMVVSPDAVPGSRIIAEVIQSEMKEIGIDLVIRSVDHASKHTDMLEQKYDLGFFLTYGAPYDPFGSIVGLCLSTFKNDVEGKLVTDPVNLDPLINAATAATGDQIEPTIQKVYDWLRDNDAIAPLVYVPSIWAHSDRVQGFTSPVTEYDMPYENIVLAAE</sequence>
<dbReference type="Pfam" id="PF00496">
    <property type="entry name" value="SBP_bac_5"/>
    <property type="match status" value="1"/>
</dbReference>
<accession>A0ABX4TRS0</accession>
<dbReference type="InterPro" id="IPR006311">
    <property type="entry name" value="TAT_signal"/>
</dbReference>
<keyword evidence="7" id="KW-1185">Reference proteome</keyword>
<comment type="caution">
    <text evidence="6">The sequence shown here is derived from an EMBL/GenBank/DDBJ whole genome shotgun (WGS) entry which is preliminary data.</text>
</comment>